<dbReference type="Proteomes" id="UP000252519">
    <property type="component" value="Unassembled WGS sequence"/>
</dbReference>
<dbReference type="STRING" id="29170.A0A368F8G2"/>
<sequence length="50" mass="5565">MDNSAYIEAARKEMALLDEGVIRAEHQTNPSAALVQWFEGDPSAYLPKDD</sequence>
<organism evidence="1 2">
    <name type="scientific">Ancylostoma caninum</name>
    <name type="common">Dog hookworm</name>
    <dbReference type="NCBI Taxonomy" id="29170"/>
    <lineage>
        <taxon>Eukaryota</taxon>
        <taxon>Metazoa</taxon>
        <taxon>Ecdysozoa</taxon>
        <taxon>Nematoda</taxon>
        <taxon>Chromadorea</taxon>
        <taxon>Rhabditida</taxon>
        <taxon>Rhabditina</taxon>
        <taxon>Rhabditomorpha</taxon>
        <taxon>Strongyloidea</taxon>
        <taxon>Ancylostomatidae</taxon>
        <taxon>Ancylostomatinae</taxon>
        <taxon>Ancylostoma</taxon>
    </lineage>
</organism>
<evidence type="ECO:0000313" key="2">
    <source>
        <dbReference type="Proteomes" id="UP000252519"/>
    </source>
</evidence>
<keyword evidence="2" id="KW-1185">Reference proteome</keyword>
<evidence type="ECO:0000313" key="1">
    <source>
        <dbReference type="EMBL" id="RCN26477.1"/>
    </source>
</evidence>
<dbReference type="AlphaFoldDB" id="A0A368F8G2"/>
<proteinExistence type="predicted"/>
<accession>A0A368F8G2</accession>
<gene>
    <name evidence="1" type="ORF">ANCCAN_27796</name>
</gene>
<comment type="caution">
    <text evidence="1">The sequence shown here is derived from an EMBL/GenBank/DDBJ whole genome shotgun (WGS) entry which is preliminary data.</text>
</comment>
<dbReference type="EMBL" id="JOJR01007177">
    <property type="protein sequence ID" value="RCN26477.1"/>
    <property type="molecule type" value="Genomic_DNA"/>
</dbReference>
<dbReference type="OrthoDB" id="5565328at2759"/>
<name>A0A368F8G2_ANCCA</name>
<reference evidence="1 2" key="1">
    <citation type="submission" date="2014-10" db="EMBL/GenBank/DDBJ databases">
        <title>Draft genome of the hookworm Ancylostoma caninum.</title>
        <authorList>
            <person name="Mitreva M."/>
        </authorList>
    </citation>
    <scope>NUCLEOTIDE SEQUENCE [LARGE SCALE GENOMIC DNA]</scope>
    <source>
        <strain evidence="1 2">Baltimore</strain>
    </source>
</reference>
<protein>
    <submittedName>
        <fullName evidence="1">Uncharacterized protein</fullName>
    </submittedName>
</protein>